<evidence type="ECO:0000313" key="3">
    <source>
        <dbReference type="Proteomes" id="UP000503540"/>
    </source>
</evidence>
<dbReference type="GO" id="GO:0003677">
    <property type="term" value="F:DNA binding"/>
    <property type="evidence" value="ECO:0007669"/>
    <property type="project" value="InterPro"/>
</dbReference>
<dbReference type="Proteomes" id="UP000503540">
    <property type="component" value="Chromosome"/>
</dbReference>
<accession>A0A6G9YUD6</accession>
<dbReference type="RefSeq" id="WP_167478547.1">
    <property type="nucleotide sequence ID" value="NZ_CP046172.1"/>
</dbReference>
<reference evidence="2 3" key="1">
    <citation type="journal article" date="2019" name="ACS Chem. Biol.">
        <title>Identification and Mobilization of a Cryptic Antibiotic Biosynthesis Gene Locus from a Human-Pathogenic Nocardia Isolate.</title>
        <authorList>
            <person name="Herisse M."/>
            <person name="Ishida K."/>
            <person name="Porter J.L."/>
            <person name="Howden B."/>
            <person name="Hertweck C."/>
            <person name="Stinear T.P."/>
            <person name="Pidot S.J."/>
        </authorList>
    </citation>
    <scope>NUCLEOTIDE SEQUENCE [LARGE SCALE GENOMIC DNA]</scope>
    <source>
        <strain evidence="2 3">AUSMDU00012717</strain>
    </source>
</reference>
<dbReference type="Pfam" id="PF13560">
    <property type="entry name" value="HTH_31"/>
    <property type="match status" value="1"/>
</dbReference>
<dbReference type="KEGG" id="nah:F5544_43390"/>
<dbReference type="SUPFAM" id="SSF47413">
    <property type="entry name" value="lambda repressor-like DNA-binding domains"/>
    <property type="match status" value="1"/>
</dbReference>
<proteinExistence type="predicted"/>
<dbReference type="AlphaFoldDB" id="A0A6G9YUD6"/>
<evidence type="ECO:0000313" key="2">
    <source>
        <dbReference type="EMBL" id="QIS16483.1"/>
    </source>
</evidence>
<dbReference type="Gene3D" id="1.10.260.40">
    <property type="entry name" value="lambda repressor-like DNA-binding domains"/>
    <property type="match status" value="1"/>
</dbReference>
<protein>
    <submittedName>
        <fullName evidence="2">Helix-turn-helix domain-containing protein</fullName>
    </submittedName>
</protein>
<organism evidence="2 3">
    <name type="scientific">Nocardia arthritidis</name>
    <dbReference type="NCBI Taxonomy" id="228602"/>
    <lineage>
        <taxon>Bacteria</taxon>
        <taxon>Bacillati</taxon>
        <taxon>Actinomycetota</taxon>
        <taxon>Actinomycetes</taxon>
        <taxon>Mycobacteriales</taxon>
        <taxon>Nocardiaceae</taxon>
        <taxon>Nocardia</taxon>
    </lineage>
</organism>
<dbReference type="SMART" id="SM00530">
    <property type="entry name" value="HTH_XRE"/>
    <property type="match status" value="1"/>
</dbReference>
<dbReference type="CDD" id="cd00093">
    <property type="entry name" value="HTH_XRE"/>
    <property type="match status" value="1"/>
</dbReference>
<sequence length="408" mass="44616">MGVTTHEVPPNNTGRRLREIRSWRGQSLEVVAGLAGISYGYLGRLERGEQALTNRATLESLARALKVAPSEIDGRPWEPDGPDANGHAGLVAIENALDAFEIGDDPGLPVREWPLIASDLNRLRDLIEAGDYIRQGELGPNLLGELHAAYARQAAPREEILRGMIACYASAVWVTKRLQGRGLPLLAARAAQQCAQMMESAAWIGYTAWLRGDATGGLARPEQYRRAVRTADELSSSLNDPEVVQSYGMLHLSAALAASVQTDRETAFTHLNEAGEIANRMDAEVGTFGRMWFGRANVEIWRATIGMELGDGAAVAERYPCAHVDAIPSTVRRSEYYCEIGRALLAEPARKEEGLSLLLRAEDLAPQRVRADIFVREAVADQLRSARRDAGGRNLRGLAWRLGIAPEH</sequence>
<dbReference type="InterPro" id="IPR001387">
    <property type="entry name" value="Cro/C1-type_HTH"/>
</dbReference>
<gene>
    <name evidence="2" type="ORF">F5544_43390</name>
</gene>
<feature type="domain" description="HTH cro/C1-type" evidence="1">
    <location>
        <begin position="17"/>
        <end position="72"/>
    </location>
</feature>
<dbReference type="EMBL" id="CP046172">
    <property type="protein sequence ID" value="QIS16483.1"/>
    <property type="molecule type" value="Genomic_DNA"/>
</dbReference>
<keyword evidence="3" id="KW-1185">Reference proteome</keyword>
<dbReference type="InterPro" id="IPR010982">
    <property type="entry name" value="Lambda_DNA-bd_dom_sf"/>
</dbReference>
<dbReference type="PROSITE" id="PS50943">
    <property type="entry name" value="HTH_CROC1"/>
    <property type="match status" value="1"/>
</dbReference>
<name>A0A6G9YUD6_9NOCA</name>
<evidence type="ECO:0000259" key="1">
    <source>
        <dbReference type="PROSITE" id="PS50943"/>
    </source>
</evidence>